<dbReference type="GO" id="GO:0005634">
    <property type="term" value="C:nucleus"/>
    <property type="evidence" value="ECO:0007669"/>
    <property type="project" value="TreeGrafter"/>
</dbReference>
<dbReference type="GO" id="GO:0061630">
    <property type="term" value="F:ubiquitin protein ligase activity"/>
    <property type="evidence" value="ECO:0007669"/>
    <property type="project" value="TreeGrafter"/>
</dbReference>
<comment type="caution">
    <text evidence="1">The sequence shown here is derived from an EMBL/GenBank/DDBJ whole genome shotgun (WGS) entry which is preliminary data.</text>
</comment>
<evidence type="ECO:0008006" key="3">
    <source>
        <dbReference type="Google" id="ProtNLM"/>
    </source>
</evidence>
<accession>A0A9X0B9X5</accession>
<dbReference type="Proteomes" id="UP001147747">
    <property type="component" value="Unassembled WGS sequence"/>
</dbReference>
<dbReference type="AlphaFoldDB" id="A0A9X0B9X5"/>
<reference evidence="1" key="2">
    <citation type="journal article" date="2023" name="IMA Fungus">
        <title>Comparative genomic study of the Penicillium genus elucidates a diverse pangenome and 15 lateral gene transfer events.</title>
        <authorList>
            <person name="Petersen C."/>
            <person name="Sorensen T."/>
            <person name="Nielsen M.R."/>
            <person name="Sondergaard T.E."/>
            <person name="Sorensen J.L."/>
            <person name="Fitzpatrick D.A."/>
            <person name="Frisvad J.C."/>
            <person name="Nielsen K.L."/>
        </authorList>
    </citation>
    <scope>NUCLEOTIDE SEQUENCE</scope>
    <source>
        <strain evidence="1">IBT 29677</strain>
    </source>
</reference>
<dbReference type="GO" id="GO:0043161">
    <property type="term" value="P:proteasome-mediated ubiquitin-dependent protein catabolic process"/>
    <property type="evidence" value="ECO:0007669"/>
    <property type="project" value="TreeGrafter"/>
</dbReference>
<dbReference type="GO" id="GO:0000151">
    <property type="term" value="C:ubiquitin ligase complex"/>
    <property type="evidence" value="ECO:0007669"/>
    <property type="project" value="TreeGrafter"/>
</dbReference>
<dbReference type="GO" id="GO:0005829">
    <property type="term" value="C:cytosol"/>
    <property type="evidence" value="ECO:0007669"/>
    <property type="project" value="TreeGrafter"/>
</dbReference>
<name>A0A9X0B9X5_9EURO</name>
<dbReference type="InterPro" id="IPR019193">
    <property type="entry name" value="UBQ-conj_enz_E2-bd_prot"/>
</dbReference>
<dbReference type="GeneID" id="81368904"/>
<organism evidence="1 2">
    <name type="scientific">Penicillium cosmopolitanum</name>
    <dbReference type="NCBI Taxonomy" id="1131564"/>
    <lineage>
        <taxon>Eukaryota</taxon>
        <taxon>Fungi</taxon>
        <taxon>Dikarya</taxon>
        <taxon>Ascomycota</taxon>
        <taxon>Pezizomycotina</taxon>
        <taxon>Eurotiomycetes</taxon>
        <taxon>Eurotiomycetidae</taxon>
        <taxon>Eurotiales</taxon>
        <taxon>Aspergillaceae</taxon>
        <taxon>Penicillium</taxon>
    </lineage>
</organism>
<evidence type="ECO:0000313" key="2">
    <source>
        <dbReference type="Proteomes" id="UP001147747"/>
    </source>
</evidence>
<dbReference type="OrthoDB" id="386949at2759"/>
<dbReference type="EMBL" id="JAPZBU010000006">
    <property type="protein sequence ID" value="KAJ5397174.1"/>
    <property type="molecule type" value="Genomic_DNA"/>
</dbReference>
<dbReference type="GO" id="GO:0000209">
    <property type="term" value="P:protein polyubiquitination"/>
    <property type="evidence" value="ECO:0007669"/>
    <property type="project" value="TreeGrafter"/>
</dbReference>
<gene>
    <name evidence="1" type="ORF">N7509_005287</name>
</gene>
<reference evidence="1" key="1">
    <citation type="submission" date="2022-12" db="EMBL/GenBank/DDBJ databases">
        <authorList>
            <person name="Petersen C."/>
        </authorList>
    </citation>
    <scope>NUCLEOTIDE SEQUENCE</scope>
    <source>
        <strain evidence="1">IBT 29677</strain>
    </source>
</reference>
<dbReference type="GO" id="GO:0031624">
    <property type="term" value="F:ubiquitin conjugating enzyme binding"/>
    <property type="evidence" value="ECO:0007669"/>
    <property type="project" value="TreeGrafter"/>
</dbReference>
<dbReference type="PANTHER" id="PTHR31531">
    <property type="entry name" value="E3 UBIQUITIN-PROTEIN LIGASE E3D FAMILY MEMBER"/>
    <property type="match status" value="1"/>
</dbReference>
<dbReference type="GO" id="GO:0051865">
    <property type="term" value="P:protein autoubiquitination"/>
    <property type="evidence" value="ECO:0007669"/>
    <property type="project" value="TreeGrafter"/>
</dbReference>
<dbReference type="GO" id="GO:0030332">
    <property type="term" value="F:cyclin binding"/>
    <property type="evidence" value="ECO:0007669"/>
    <property type="project" value="TreeGrafter"/>
</dbReference>
<sequence>MSRSGPDSFLYLHAELLPNIRQITLYLSLPQISALNNVRPTIQLSESCKAVTVSLSEPYQDVSETIKLPARVNDASRRALNTSASPTIMHNPSQSKGTSHDYSFRMQIDAKEPALAPRDEIMDDYVPWTAADMSSSTRIRCRKCGATFLDPAMSANIPEEEGTEIPAKWDWKDLPSGNWAEMMDFWHCHKPDPHEDDPKSEATAALKIEEQSAQIKGYGASSRVEAIPATVLIDVATFLLAESDCVGLQKMSVHIAFSQMAAISAFESTALEGRYPLSLDGFRQPLLTDLVAFMAAVSVRFLSTLFVVDGGLDSLEPSQNSGAAIAFEEAHKTICLYSNQEEAKSSTGVSERRTLECMNCSTIIGMEDSSANGWRLLKANVSLNTNPAPVPDEEWQSHPKEMIVAAQLLELIERESARRFVVHCGQKSGLLLWVFNPNLRYSNSSSGYSINAQQAMKVFYQNVDDVDKLLNPELGKVSPLSVEELELPSSILQSLSSSLEKSNNMLPVSARRFNEWHVGLLSRFSREQTATSASASI</sequence>
<dbReference type="GO" id="GO:0006513">
    <property type="term" value="P:protein monoubiquitination"/>
    <property type="evidence" value="ECO:0007669"/>
    <property type="project" value="TreeGrafter"/>
</dbReference>
<protein>
    <recommendedName>
        <fullName evidence="3">Ubiquitin-conjugating enzyme E2C-binding protein</fullName>
    </recommendedName>
</protein>
<evidence type="ECO:0000313" key="1">
    <source>
        <dbReference type="EMBL" id="KAJ5397174.1"/>
    </source>
</evidence>
<proteinExistence type="predicted"/>
<dbReference type="RefSeq" id="XP_056489226.1">
    <property type="nucleotide sequence ID" value="XM_056629924.1"/>
</dbReference>
<keyword evidence="2" id="KW-1185">Reference proteome</keyword>
<dbReference type="PANTHER" id="PTHR31531:SF2">
    <property type="entry name" value="E3 UBIQUITIN-PROTEIN LIGASE E3D"/>
    <property type="match status" value="1"/>
</dbReference>
<dbReference type="Pfam" id="PF09814">
    <property type="entry name" value="HECT_2"/>
    <property type="match status" value="1"/>
</dbReference>